<proteinExistence type="predicted"/>
<comment type="caution">
    <text evidence="1">The sequence shown here is derived from an EMBL/GenBank/DDBJ whole genome shotgun (WGS) entry which is preliminary data.</text>
</comment>
<reference evidence="1 2" key="1">
    <citation type="journal article" date="2019" name="Commun. Biol.">
        <title>The bagworm genome reveals a unique fibroin gene that provides high tensile strength.</title>
        <authorList>
            <person name="Kono N."/>
            <person name="Nakamura H."/>
            <person name="Ohtoshi R."/>
            <person name="Tomita M."/>
            <person name="Numata K."/>
            <person name="Arakawa K."/>
        </authorList>
    </citation>
    <scope>NUCLEOTIDE SEQUENCE [LARGE SCALE GENOMIC DNA]</scope>
</reference>
<gene>
    <name evidence="1" type="ORF">EVAR_45836_1</name>
</gene>
<dbReference type="EMBL" id="BGZK01000593">
    <property type="protein sequence ID" value="GBP51987.1"/>
    <property type="molecule type" value="Genomic_DNA"/>
</dbReference>
<evidence type="ECO:0000313" key="2">
    <source>
        <dbReference type="Proteomes" id="UP000299102"/>
    </source>
</evidence>
<sequence>MPRECAERRCGLSLDAVVSWSREPRTSVPDLFSRFPLSVLSLGESFAEEYISRPQPLQGGGGGRPHPPTARFDSLTLPFGLCDSFRKFLNFRAEAASCRLRAVRRASVDCLTSTERTLGQ</sequence>
<organism evidence="1 2">
    <name type="scientific">Eumeta variegata</name>
    <name type="common">Bagworm moth</name>
    <name type="synonym">Eumeta japonica</name>
    <dbReference type="NCBI Taxonomy" id="151549"/>
    <lineage>
        <taxon>Eukaryota</taxon>
        <taxon>Metazoa</taxon>
        <taxon>Ecdysozoa</taxon>
        <taxon>Arthropoda</taxon>
        <taxon>Hexapoda</taxon>
        <taxon>Insecta</taxon>
        <taxon>Pterygota</taxon>
        <taxon>Neoptera</taxon>
        <taxon>Endopterygota</taxon>
        <taxon>Lepidoptera</taxon>
        <taxon>Glossata</taxon>
        <taxon>Ditrysia</taxon>
        <taxon>Tineoidea</taxon>
        <taxon>Psychidae</taxon>
        <taxon>Oiketicinae</taxon>
        <taxon>Eumeta</taxon>
    </lineage>
</organism>
<dbReference type="AlphaFoldDB" id="A0A4C1WPF3"/>
<name>A0A4C1WPF3_EUMVA</name>
<dbReference type="Proteomes" id="UP000299102">
    <property type="component" value="Unassembled WGS sequence"/>
</dbReference>
<protein>
    <submittedName>
        <fullName evidence="1">Uncharacterized protein</fullName>
    </submittedName>
</protein>
<accession>A0A4C1WPF3</accession>
<keyword evidence="2" id="KW-1185">Reference proteome</keyword>
<evidence type="ECO:0000313" key="1">
    <source>
        <dbReference type="EMBL" id="GBP51987.1"/>
    </source>
</evidence>